<dbReference type="OrthoDB" id="1898984at2"/>
<keyword evidence="1" id="KW-0812">Transmembrane</keyword>
<sequence length="181" mass="19663">MQNLLNVGTVLGVTLGVVATMLVLFPLIKRKDVKVDEVLQKVDVALNGAGAVIAVADKIMPVNPAFDILKVVEKYVHVGVHQAEQLCINSKLGKDERNAKSKEIIYAALKLLNIEPTEEIDTIINGTIEAETLALGHKDLTEVEKQAQLQKVQVRASQLQVENVQLKQTIATIQGAVQVAQ</sequence>
<dbReference type="RefSeq" id="WP_071613336.1">
    <property type="nucleotide sequence ID" value="NZ_CP015756.1"/>
</dbReference>
<protein>
    <submittedName>
        <fullName evidence="2">Uncharacterized protein</fullName>
    </submittedName>
</protein>
<proteinExistence type="predicted"/>
<dbReference type="EMBL" id="CP015756">
    <property type="protein sequence ID" value="APC41042.1"/>
    <property type="molecule type" value="Genomic_DNA"/>
</dbReference>
<evidence type="ECO:0000256" key="1">
    <source>
        <dbReference type="SAM" id="Phobius"/>
    </source>
</evidence>
<keyword evidence="3" id="KW-1185">Reference proteome</keyword>
<evidence type="ECO:0000313" key="3">
    <source>
        <dbReference type="Proteomes" id="UP000182569"/>
    </source>
</evidence>
<evidence type="ECO:0000313" key="2">
    <source>
        <dbReference type="EMBL" id="APC41042.1"/>
    </source>
</evidence>
<dbReference type="STRING" id="1552.A7L45_13635"/>
<keyword evidence="1" id="KW-0472">Membrane</keyword>
<dbReference type="KEGG" id="ceu:A7L45_13635"/>
<organism evidence="2 3">
    <name type="scientific">Clostridium estertheticum subsp. estertheticum</name>
    <dbReference type="NCBI Taxonomy" id="1552"/>
    <lineage>
        <taxon>Bacteria</taxon>
        <taxon>Bacillati</taxon>
        <taxon>Bacillota</taxon>
        <taxon>Clostridia</taxon>
        <taxon>Eubacteriales</taxon>
        <taxon>Clostridiaceae</taxon>
        <taxon>Clostridium</taxon>
    </lineage>
</organism>
<reference evidence="3" key="1">
    <citation type="journal article" date="2016" name="Front. Microbiol.">
        <title>Complete Genome Sequence of Clostridium estertheticum DSM 8809, a Microbe Identified in Spoiled Vacuum Packed Beef.</title>
        <authorList>
            <person name="Yu Z."/>
            <person name="Gunn L."/>
            <person name="Brennan E."/>
            <person name="Reid R."/>
            <person name="Wall P.G."/>
            <person name="Gaora O.P."/>
            <person name="Hurley D."/>
            <person name="Bolton D."/>
            <person name="Fanning S."/>
        </authorList>
    </citation>
    <scope>NUCLEOTIDE SEQUENCE [LARGE SCALE GENOMIC DNA]</scope>
    <source>
        <strain evidence="3">DSM 8809</strain>
    </source>
</reference>
<name>A0A1J0GI41_9CLOT</name>
<dbReference type="Proteomes" id="UP000182569">
    <property type="component" value="Chromosome"/>
</dbReference>
<accession>A0A1J0GI41</accession>
<feature type="transmembrane region" description="Helical" evidence="1">
    <location>
        <begin position="6"/>
        <end position="28"/>
    </location>
</feature>
<dbReference type="AlphaFoldDB" id="A0A1J0GI41"/>
<keyword evidence="1" id="KW-1133">Transmembrane helix</keyword>
<gene>
    <name evidence="2" type="ORF">A7L45_13635</name>
</gene>